<evidence type="ECO:0000313" key="1">
    <source>
        <dbReference type="EMBL" id="KJJ83565.1"/>
    </source>
</evidence>
<reference evidence="1 2" key="1">
    <citation type="submission" date="2015-02" db="EMBL/GenBank/DDBJ databases">
        <title>Single-cell genomics of uncultivated deep-branching MTB reveals a conserved set of magnetosome genes.</title>
        <authorList>
            <person name="Kolinko S."/>
            <person name="Richter M."/>
            <person name="Glockner F.O."/>
            <person name="Brachmann A."/>
            <person name="Schuler D."/>
        </authorList>
    </citation>
    <scope>NUCLEOTIDE SEQUENCE [LARGE SCALE GENOMIC DNA]</scope>
    <source>
        <strain evidence="1">SKK-01</strain>
    </source>
</reference>
<dbReference type="InterPro" id="IPR036866">
    <property type="entry name" value="RibonucZ/Hydroxyglut_hydro"/>
</dbReference>
<dbReference type="EMBL" id="JYNY01000538">
    <property type="protein sequence ID" value="KJJ83565.1"/>
    <property type="molecule type" value="Genomic_DNA"/>
</dbReference>
<accession>A0A0F0CQ59</accession>
<sequence>MSELKDMAIITPGQKITYITDISPTNNNIEKAVALARDSHVLYIEAVFPKENDKERWPEITSLRDWLV</sequence>
<proteinExistence type="predicted"/>
<dbReference type="AlphaFoldDB" id="A0A0F0CQ59"/>
<organism evidence="1 2">
    <name type="scientific">Candidatus Omnitrophus magneticus</name>
    <dbReference type="NCBI Taxonomy" id="1609969"/>
    <lineage>
        <taxon>Bacteria</taxon>
        <taxon>Pseudomonadati</taxon>
        <taxon>Candidatus Omnitrophota</taxon>
        <taxon>Candidatus Omnitrophus</taxon>
    </lineage>
</organism>
<name>A0A0F0CQ59_9BACT</name>
<dbReference type="Proteomes" id="UP000033428">
    <property type="component" value="Unassembled WGS sequence"/>
</dbReference>
<evidence type="ECO:0000313" key="2">
    <source>
        <dbReference type="Proteomes" id="UP000033428"/>
    </source>
</evidence>
<dbReference type="Gene3D" id="3.60.15.10">
    <property type="entry name" value="Ribonuclease Z/Hydroxyacylglutathione hydrolase-like"/>
    <property type="match status" value="1"/>
</dbReference>
<comment type="caution">
    <text evidence="1">The sequence shown here is derived from an EMBL/GenBank/DDBJ whole genome shotgun (WGS) entry which is preliminary data.</text>
</comment>
<gene>
    <name evidence="1" type="ORF">OMAG_002574</name>
</gene>
<keyword evidence="2" id="KW-1185">Reference proteome</keyword>
<protein>
    <submittedName>
        <fullName evidence="1">Uncharacterized protein</fullName>
    </submittedName>
</protein>